<gene>
    <name evidence="1" type="ORF">ACFOX0_15910</name>
</gene>
<evidence type="ECO:0000313" key="2">
    <source>
        <dbReference type="Proteomes" id="UP001595868"/>
    </source>
</evidence>
<evidence type="ECO:0000313" key="1">
    <source>
        <dbReference type="EMBL" id="MFC4107402.1"/>
    </source>
</evidence>
<protein>
    <submittedName>
        <fullName evidence="1">Uncharacterized protein</fullName>
    </submittedName>
</protein>
<reference evidence="2" key="1">
    <citation type="journal article" date="2019" name="Int. J. Syst. Evol. Microbiol.">
        <title>The Global Catalogue of Microorganisms (GCM) 10K type strain sequencing project: providing services to taxonomists for standard genome sequencing and annotation.</title>
        <authorList>
            <consortium name="The Broad Institute Genomics Platform"/>
            <consortium name="The Broad Institute Genome Sequencing Center for Infectious Disease"/>
            <person name="Wu L."/>
            <person name="Ma J."/>
        </authorList>
    </citation>
    <scope>NUCLEOTIDE SEQUENCE [LARGE SCALE GENOMIC DNA]</scope>
    <source>
        <strain evidence="2">2902at01</strain>
    </source>
</reference>
<keyword evidence="2" id="KW-1185">Reference proteome</keyword>
<dbReference type="Proteomes" id="UP001595868">
    <property type="component" value="Unassembled WGS sequence"/>
</dbReference>
<accession>A0ABV8KN96</accession>
<comment type="caution">
    <text evidence="1">The sequence shown here is derived from an EMBL/GenBank/DDBJ whole genome shotgun (WGS) entry which is preliminary data.</text>
</comment>
<name>A0ABV8KN96_9ACTN</name>
<proteinExistence type="predicted"/>
<organism evidence="1 2">
    <name type="scientific">Micromonospora zhanjiangensis</name>
    <dbReference type="NCBI Taxonomy" id="1522057"/>
    <lineage>
        <taxon>Bacteria</taxon>
        <taxon>Bacillati</taxon>
        <taxon>Actinomycetota</taxon>
        <taxon>Actinomycetes</taxon>
        <taxon>Micromonosporales</taxon>
        <taxon>Micromonosporaceae</taxon>
        <taxon>Micromonospora</taxon>
    </lineage>
</organism>
<dbReference type="RefSeq" id="WP_377546243.1">
    <property type="nucleotide sequence ID" value="NZ_JBHSBN010000009.1"/>
</dbReference>
<sequence>MNIGDVKATIRQGGHSLDEARKGIEQVNGRLTDVSALALATLTDSHHDLTEKARATLAEAKHEIELVVRRLEEAREHAQKYSATLG</sequence>
<dbReference type="EMBL" id="JBHSBN010000009">
    <property type="protein sequence ID" value="MFC4107402.1"/>
    <property type="molecule type" value="Genomic_DNA"/>
</dbReference>